<keyword evidence="3" id="KW-1185">Reference proteome</keyword>
<dbReference type="Proteomes" id="UP000800093">
    <property type="component" value="Unassembled WGS sequence"/>
</dbReference>
<evidence type="ECO:0000313" key="3">
    <source>
        <dbReference type="Proteomes" id="UP000800093"/>
    </source>
</evidence>
<gene>
    <name evidence="2" type="ORF">CC78DRAFT_620936</name>
</gene>
<feature type="region of interest" description="Disordered" evidence="1">
    <location>
        <begin position="293"/>
        <end position="312"/>
    </location>
</feature>
<dbReference type="OrthoDB" id="3789648at2759"/>
<dbReference type="EMBL" id="ML986706">
    <property type="protein sequence ID" value="KAF2259551.1"/>
    <property type="molecule type" value="Genomic_DNA"/>
</dbReference>
<evidence type="ECO:0000256" key="1">
    <source>
        <dbReference type="SAM" id="MobiDB-lite"/>
    </source>
</evidence>
<name>A0A9P4K057_9PLEO</name>
<comment type="caution">
    <text evidence="2">The sequence shown here is derived from an EMBL/GenBank/DDBJ whole genome shotgun (WGS) entry which is preliminary data.</text>
</comment>
<protein>
    <submittedName>
        <fullName evidence="2">Uncharacterized protein</fullName>
    </submittedName>
</protein>
<feature type="compositionally biased region" description="Basic and acidic residues" evidence="1">
    <location>
        <begin position="293"/>
        <end position="304"/>
    </location>
</feature>
<organism evidence="2 3">
    <name type="scientific">Lojkania enalia</name>
    <dbReference type="NCBI Taxonomy" id="147567"/>
    <lineage>
        <taxon>Eukaryota</taxon>
        <taxon>Fungi</taxon>
        <taxon>Dikarya</taxon>
        <taxon>Ascomycota</taxon>
        <taxon>Pezizomycotina</taxon>
        <taxon>Dothideomycetes</taxon>
        <taxon>Pleosporomycetidae</taxon>
        <taxon>Pleosporales</taxon>
        <taxon>Pleosporales incertae sedis</taxon>
        <taxon>Lojkania</taxon>
    </lineage>
</organism>
<proteinExistence type="predicted"/>
<feature type="region of interest" description="Disordered" evidence="1">
    <location>
        <begin position="1"/>
        <end position="27"/>
    </location>
</feature>
<reference evidence="3" key="1">
    <citation type="journal article" date="2020" name="Stud. Mycol.">
        <title>101 Dothideomycetes genomes: A test case for predicting lifestyles and emergence of pathogens.</title>
        <authorList>
            <person name="Haridas S."/>
            <person name="Albert R."/>
            <person name="Binder M."/>
            <person name="Bloem J."/>
            <person name="LaButti K."/>
            <person name="Salamov A."/>
            <person name="Andreopoulos B."/>
            <person name="Baker S."/>
            <person name="Barry K."/>
            <person name="Bills G."/>
            <person name="Bluhm B."/>
            <person name="Cannon C."/>
            <person name="Castanera R."/>
            <person name="Culley D."/>
            <person name="Daum C."/>
            <person name="Ezra D."/>
            <person name="Gonzalez J."/>
            <person name="Henrissat B."/>
            <person name="Kuo A."/>
            <person name="Liang C."/>
            <person name="Lipzen A."/>
            <person name="Lutzoni F."/>
            <person name="Magnuson J."/>
            <person name="Mondo S."/>
            <person name="Nolan M."/>
            <person name="Ohm R."/>
            <person name="Pangilinan J."/>
            <person name="Park H.-J."/>
            <person name="Ramirez L."/>
            <person name="Alfaro M."/>
            <person name="Sun H."/>
            <person name="Tritt A."/>
            <person name="Yoshinaga Y."/>
            <person name="Zwiers L.-H."/>
            <person name="Turgeon B."/>
            <person name="Goodwin S."/>
            <person name="Spatafora J."/>
            <person name="Crous P."/>
            <person name="Grigoriev I."/>
        </authorList>
    </citation>
    <scope>NUCLEOTIDE SEQUENCE [LARGE SCALE GENOMIC DNA]</scope>
    <source>
        <strain evidence="3">CBS 304.66</strain>
    </source>
</reference>
<feature type="compositionally biased region" description="Low complexity" evidence="1">
    <location>
        <begin position="504"/>
        <end position="514"/>
    </location>
</feature>
<dbReference type="AlphaFoldDB" id="A0A9P4K057"/>
<evidence type="ECO:0000313" key="2">
    <source>
        <dbReference type="EMBL" id="KAF2259551.1"/>
    </source>
</evidence>
<accession>A0A9P4K057</accession>
<feature type="region of interest" description="Disordered" evidence="1">
    <location>
        <begin position="495"/>
        <end position="514"/>
    </location>
</feature>
<sequence>MSSLAKFFSEVKSVTGPATSTPKKRIPSNLDQKADRELLAMYGEYVLEGDWDEEIGNDDDEPQAVKVMEGLDRSYIKIGSVPLGQQKSEDIVENTRSLQRLYDLNSEEPRKLIRRGGINFPNRLSTVKPIDDDDNDILFDAKDTDPALFLHIDPAGIAEQFRQLRTMDEGAEGKSDELVRDSDREFDIGVFPENTQPIRETVLDHAERVSPGHRKYKRRHGTMYFTAQNISDWTPEFRDYMCDKFNPEKLTNMGQFLVAKRVPRLLTLNSGYSYVNLSASELLWRRVEKWSKENAGKDQSESEGKTSLIHLSPDSEDHAGISGINDSGILIQIDYIPFYAKEQHSVVYSDNQDDCDSGSRYITPHVSNNDMSNTSRFAHIETDDCNPHYSVSRSTTIGAFETDLYLHIEDLAMISPLSQEQEALYRLDPDDEFGLGNLHRDGAQATSPYHEYLNSFGFLRVMNETSREEIDASRDLEDSDGDEILEVLIVSTNLDPIKEEDSEPPSSLTSDSSIDFSQHRGYIRPLENRRLDFLEEEESEVLSKALAPESSTFDDLFFNRIWWTQPDLSLRMLELFEPTKDDSGSEASKDSQSAVEMEGIPSITIEPPIDDTVDRTSSLKCIQTSLLYPSRNNSYGLHQSRILLRQILEDHRRHRESQARLKISKFEKDIADYLQWLFEQINEGVFRDLPTIYADAEWAFNVLWQADPYSSLISSLDLAICVLWELIGSSNWLDPHNDILEADTKGSGQIWGAMWSPNTVAETEDDLTAERNGILHGLTRLKEECLPYPKSDDPYRPFSLWEAQVKFMLWNEEDAEPSSHDPDYSLLTQAQEISTSLFEAQIDVILTIRSFTDDYIHRITSGNIDYMDEVRSTILDEFDPNSSSKIENSGLGYFCDRVVDLYQTWRIGPMIEGERTVATVLAALEEYKSCIKELKFRLQLITTPSLQADNTYHLANRFWKTCLACMEDIEKAHNEPYLNSSNSSFTLSSIELENLMWCDWINHMYKVLNAVEDFEGKIHSSFLPSVNDFLIDSLSWWESKIYQKIRHVRRGQLY</sequence>